<keyword evidence="2" id="KW-0067">ATP-binding</keyword>
<dbReference type="CDD" id="cd00009">
    <property type="entry name" value="AAA"/>
    <property type="match status" value="1"/>
</dbReference>
<evidence type="ECO:0000256" key="3">
    <source>
        <dbReference type="ARBA" id="ARBA00023015"/>
    </source>
</evidence>
<feature type="domain" description="Response regulatory" evidence="8">
    <location>
        <begin position="10"/>
        <end position="127"/>
    </location>
</feature>
<reference evidence="10" key="1">
    <citation type="submission" date="2012-11" db="EMBL/GenBank/DDBJ databases">
        <authorList>
            <person name="Lucero-Rivera Y.E."/>
            <person name="Tovar-Ramirez D."/>
        </authorList>
    </citation>
    <scope>NUCLEOTIDE SEQUENCE [LARGE SCALE GENOMIC DNA]</scope>
    <source>
        <strain evidence="10">Araruama</strain>
    </source>
</reference>
<dbReference type="InterPro" id="IPR027417">
    <property type="entry name" value="P-loop_NTPase"/>
</dbReference>
<dbReference type="PRINTS" id="PR01590">
    <property type="entry name" value="HTHFIS"/>
</dbReference>
<dbReference type="Pfam" id="PF25601">
    <property type="entry name" value="AAA_lid_14"/>
    <property type="match status" value="1"/>
</dbReference>
<keyword evidence="4 9" id="KW-0238">DNA-binding</keyword>
<dbReference type="PANTHER" id="PTHR32071">
    <property type="entry name" value="TRANSCRIPTIONAL REGULATORY PROTEIN"/>
    <property type="match status" value="1"/>
</dbReference>
<feature type="domain" description="Sigma-54 factor interaction" evidence="7">
    <location>
        <begin position="157"/>
        <end position="385"/>
    </location>
</feature>
<dbReference type="SUPFAM" id="SSF52540">
    <property type="entry name" value="P-loop containing nucleoside triphosphate hydrolases"/>
    <property type="match status" value="1"/>
</dbReference>
<protein>
    <submittedName>
        <fullName evidence="9">Sigma-54 dependent DNA-binding response regulator</fullName>
    </submittedName>
</protein>
<dbReference type="PROSITE" id="PS00688">
    <property type="entry name" value="SIGMA54_INTERACT_3"/>
    <property type="match status" value="1"/>
</dbReference>
<name>A0A1V1PB50_9BACT</name>
<comment type="caution">
    <text evidence="9">The sequence shown here is derived from an EMBL/GenBank/DDBJ whole genome shotgun (WGS) entry which is preliminary data.</text>
</comment>
<dbReference type="PROSITE" id="PS00676">
    <property type="entry name" value="SIGMA54_INTERACT_2"/>
    <property type="match status" value="1"/>
</dbReference>
<keyword evidence="6" id="KW-0597">Phosphoprotein</keyword>
<evidence type="ECO:0000313" key="9">
    <source>
        <dbReference type="EMBL" id="ETR72006.1"/>
    </source>
</evidence>
<organism evidence="9 10">
    <name type="scientific">Candidatus Magnetoglobus multicellularis str. Araruama</name>
    <dbReference type="NCBI Taxonomy" id="890399"/>
    <lineage>
        <taxon>Bacteria</taxon>
        <taxon>Pseudomonadati</taxon>
        <taxon>Thermodesulfobacteriota</taxon>
        <taxon>Desulfobacteria</taxon>
        <taxon>Desulfobacterales</taxon>
        <taxon>Desulfobacteraceae</taxon>
        <taxon>Candidatus Magnetoglobus</taxon>
    </lineage>
</organism>
<dbReference type="GO" id="GO:0043565">
    <property type="term" value="F:sequence-specific DNA binding"/>
    <property type="evidence" value="ECO:0007669"/>
    <property type="project" value="InterPro"/>
</dbReference>
<dbReference type="InterPro" id="IPR002078">
    <property type="entry name" value="Sigma_54_int"/>
</dbReference>
<dbReference type="InterPro" id="IPR001789">
    <property type="entry name" value="Sig_transdc_resp-reg_receiver"/>
</dbReference>
<evidence type="ECO:0000256" key="2">
    <source>
        <dbReference type="ARBA" id="ARBA00022840"/>
    </source>
</evidence>
<dbReference type="SMART" id="SM00382">
    <property type="entry name" value="AAA"/>
    <property type="match status" value="1"/>
</dbReference>
<dbReference type="Pfam" id="PF00158">
    <property type="entry name" value="Sigma54_activat"/>
    <property type="match status" value="1"/>
</dbReference>
<dbReference type="Pfam" id="PF02954">
    <property type="entry name" value="HTH_8"/>
    <property type="match status" value="1"/>
</dbReference>
<dbReference type="GO" id="GO:0006355">
    <property type="term" value="P:regulation of DNA-templated transcription"/>
    <property type="evidence" value="ECO:0007669"/>
    <property type="project" value="InterPro"/>
</dbReference>
<dbReference type="AlphaFoldDB" id="A0A1V1PB50"/>
<dbReference type="SMART" id="SM00448">
    <property type="entry name" value="REC"/>
    <property type="match status" value="1"/>
</dbReference>
<keyword evidence="5" id="KW-0804">Transcription</keyword>
<evidence type="ECO:0000313" key="10">
    <source>
        <dbReference type="Proteomes" id="UP000189670"/>
    </source>
</evidence>
<dbReference type="InterPro" id="IPR025662">
    <property type="entry name" value="Sigma_54_int_dom_ATP-bd_1"/>
</dbReference>
<dbReference type="EMBL" id="ATBP01000194">
    <property type="protein sequence ID" value="ETR72006.1"/>
    <property type="molecule type" value="Genomic_DNA"/>
</dbReference>
<gene>
    <name evidence="9" type="ORF">OMM_02048</name>
</gene>
<dbReference type="InterPro" id="IPR025943">
    <property type="entry name" value="Sigma_54_int_dom_ATP-bd_2"/>
</dbReference>
<feature type="modified residue" description="4-aspartylphosphate" evidence="6">
    <location>
        <position position="60"/>
    </location>
</feature>
<proteinExistence type="predicted"/>
<evidence type="ECO:0000259" key="7">
    <source>
        <dbReference type="PROSITE" id="PS50045"/>
    </source>
</evidence>
<dbReference type="Gene3D" id="1.10.8.60">
    <property type="match status" value="1"/>
</dbReference>
<dbReference type="GO" id="GO:0005524">
    <property type="term" value="F:ATP binding"/>
    <property type="evidence" value="ECO:0007669"/>
    <property type="project" value="UniProtKB-KW"/>
</dbReference>
<dbReference type="Pfam" id="PF00072">
    <property type="entry name" value="Response_reg"/>
    <property type="match status" value="1"/>
</dbReference>
<evidence type="ECO:0000259" key="8">
    <source>
        <dbReference type="PROSITE" id="PS50110"/>
    </source>
</evidence>
<accession>A0A1V1PB50</accession>
<dbReference type="Gene3D" id="1.10.10.60">
    <property type="entry name" value="Homeodomain-like"/>
    <property type="match status" value="1"/>
</dbReference>
<evidence type="ECO:0000256" key="4">
    <source>
        <dbReference type="ARBA" id="ARBA00023125"/>
    </source>
</evidence>
<dbReference type="InterPro" id="IPR011006">
    <property type="entry name" value="CheY-like_superfamily"/>
</dbReference>
<dbReference type="GO" id="GO:0000160">
    <property type="term" value="P:phosphorelay signal transduction system"/>
    <property type="evidence" value="ECO:0007669"/>
    <property type="project" value="InterPro"/>
</dbReference>
<evidence type="ECO:0000256" key="6">
    <source>
        <dbReference type="PROSITE-ProRule" id="PRU00169"/>
    </source>
</evidence>
<dbReference type="InterPro" id="IPR025944">
    <property type="entry name" value="Sigma_54_int_dom_CS"/>
</dbReference>
<dbReference type="PANTHER" id="PTHR32071:SF13">
    <property type="entry name" value="RESPONSE REGULATOR HSFA"/>
    <property type="match status" value="1"/>
</dbReference>
<dbReference type="PROSITE" id="PS50110">
    <property type="entry name" value="RESPONSE_REGULATORY"/>
    <property type="match status" value="1"/>
</dbReference>
<dbReference type="InterPro" id="IPR003593">
    <property type="entry name" value="AAA+_ATPase"/>
</dbReference>
<sequence length="472" mass="53426">MSKDLYPSLPIYIIDDDAVSREAHQGILEQRGMNHIMFSDNTDEVLSKLENQKVSLILLDLMFPDCEKNGEDLLPDILQRYPDVPVIIITENDAVETAVQCMKSNAYDYLVKPVNSERLVTTVELALEFGDISNENLTLQKQLLSGQLQHPEAFSGIVSSNNEMLSIFRYVEATSTSNQPLLISGETGVGKELIATAVHKCSNRKGEFISFSAAGLDDETFCDRLFGHVRGGIEGATEDQMGIAQKANEGTLFLDEIAELSYENQKRLLQFIQEREYYPLGSTKPKRTSAKVVAATNKDLKNMVDQGQYRADLYYRLSTHHISIPPLRDRMEDLQLLLDYFIDMAAKDMNKRFRVPSKKILACLSEYEFPGNIRELRAMINDAVVSQKRGDWLDTKFFEKYVNKNQPNGVQIRKFQSSDSAAFVSALHRLPLMRTLQDTLIEEALKRSNGNQTIAANMIGVCRQTIIRFLKK</sequence>
<dbReference type="Gene3D" id="3.40.50.2300">
    <property type="match status" value="1"/>
</dbReference>
<evidence type="ECO:0000256" key="5">
    <source>
        <dbReference type="ARBA" id="ARBA00023163"/>
    </source>
</evidence>
<evidence type="ECO:0000256" key="1">
    <source>
        <dbReference type="ARBA" id="ARBA00022741"/>
    </source>
</evidence>
<dbReference type="Gene3D" id="3.40.50.300">
    <property type="entry name" value="P-loop containing nucleotide triphosphate hydrolases"/>
    <property type="match status" value="1"/>
</dbReference>
<dbReference type="SUPFAM" id="SSF52172">
    <property type="entry name" value="CheY-like"/>
    <property type="match status" value="1"/>
</dbReference>
<keyword evidence="1" id="KW-0547">Nucleotide-binding</keyword>
<dbReference type="InterPro" id="IPR002197">
    <property type="entry name" value="HTH_Fis"/>
</dbReference>
<dbReference type="PROSITE" id="PS50045">
    <property type="entry name" value="SIGMA54_INTERACT_4"/>
    <property type="match status" value="1"/>
</dbReference>
<dbReference type="Proteomes" id="UP000189670">
    <property type="component" value="Unassembled WGS sequence"/>
</dbReference>
<dbReference type="InterPro" id="IPR058031">
    <property type="entry name" value="AAA_lid_NorR"/>
</dbReference>
<dbReference type="PROSITE" id="PS00675">
    <property type="entry name" value="SIGMA54_INTERACT_1"/>
    <property type="match status" value="1"/>
</dbReference>
<dbReference type="FunFam" id="3.40.50.300:FF:000006">
    <property type="entry name" value="DNA-binding transcriptional regulator NtrC"/>
    <property type="match status" value="1"/>
</dbReference>
<keyword evidence="3" id="KW-0805">Transcription regulation</keyword>